<feature type="transmembrane region" description="Helical" evidence="7">
    <location>
        <begin position="30"/>
        <end position="49"/>
    </location>
</feature>
<evidence type="ECO:0000256" key="1">
    <source>
        <dbReference type="ARBA" id="ARBA00004141"/>
    </source>
</evidence>
<feature type="transmembrane region" description="Helical" evidence="7">
    <location>
        <begin position="875"/>
        <end position="894"/>
    </location>
</feature>
<feature type="transmembrane region" description="Helical" evidence="7">
    <location>
        <begin position="287"/>
        <end position="310"/>
    </location>
</feature>
<evidence type="ECO:0000256" key="6">
    <source>
        <dbReference type="SAM" id="MobiDB-lite"/>
    </source>
</evidence>
<feature type="region of interest" description="Disordered" evidence="6">
    <location>
        <begin position="1"/>
        <end position="20"/>
    </location>
</feature>
<comment type="caution">
    <text evidence="8">The sequence shown here is derived from an EMBL/GenBank/DDBJ whole genome shotgun (WGS) entry which is preliminary data.</text>
</comment>
<dbReference type="PANTHER" id="PTHR21716">
    <property type="entry name" value="TRANSMEMBRANE PROTEIN"/>
    <property type="match status" value="1"/>
</dbReference>
<comment type="subcellular location">
    <subcellularLocation>
        <location evidence="1">Membrane</location>
        <topology evidence="1">Multi-pass membrane protein</topology>
    </subcellularLocation>
</comment>
<proteinExistence type="inferred from homology"/>
<dbReference type="GO" id="GO:0016020">
    <property type="term" value="C:membrane"/>
    <property type="evidence" value="ECO:0007669"/>
    <property type="project" value="UniProtKB-SubCell"/>
</dbReference>
<keyword evidence="3 7" id="KW-0812">Transmembrane</keyword>
<reference evidence="8 9" key="1">
    <citation type="submission" date="2023-10" db="EMBL/GenBank/DDBJ databases">
        <authorList>
            <person name="Maclean D."/>
            <person name="Macfadyen A."/>
        </authorList>
    </citation>
    <scope>NUCLEOTIDE SEQUENCE [LARGE SCALE GENOMIC DNA]</scope>
</reference>
<evidence type="ECO:0000256" key="3">
    <source>
        <dbReference type="ARBA" id="ARBA00022692"/>
    </source>
</evidence>
<keyword evidence="9" id="KW-1185">Reference proteome</keyword>
<name>A0AAV1IDK0_9CHLO</name>
<keyword evidence="5 7" id="KW-0472">Membrane</keyword>
<evidence type="ECO:0008006" key="10">
    <source>
        <dbReference type="Google" id="ProtNLM"/>
    </source>
</evidence>
<feature type="transmembrane region" description="Helical" evidence="7">
    <location>
        <begin position="900"/>
        <end position="925"/>
    </location>
</feature>
<feature type="transmembrane region" description="Helical" evidence="7">
    <location>
        <begin position="454"/>
        <end position="476"/>
    </location>
</feature>
<evidence type="ECO:0000256" key="7">
    <source>
        <dbReference type="SAM" id="Phobius"/>
    </source>
</evidence>
<dbReference type="AlphaFoldDB" id="A0AAV1IDK0"/>
<dbReference type="EMBL" id="CAUYUE010000011">
    <property type="protein sequence ID" value="CAK0784871.1"/>
    <property type="molecule type" value="Genomic_DNA"/>
</dbReference>
<evidence type="ECO:0000256" key="2">
    <source>
        <dbReference type="ARBA" id="ARBA00009773"/>
    </source>
</evidence>
<feature type="compositionally biased region" description="Acidic residues" evidence="6">
    <location>
        <begin position="10"/>
        <end position="19"/>
    </location>
</feature>
<evidence type="ECO:0000256" key="5">
    <source>
        <dbReference type="ARBA" id="ARBA00023136"/>
    </source>
</evidence>
<evidence type="ECO:0000313" key="9">
    <source>
        <dbReference type="Proteomes" id="UP001314263"/>
    </source>
</evidence>
<sequence>MPRSGTPEPEGGDTSDDEAEPSHLYSQLQLYILGIFLANVLTGTVTAAWRILSGFQAPLLWALLCSIALRDLKQWLVNACRKQLSEDRTLAIVFVDVLLLPLRAVKGTAIDIFDILGTWKRYALEYEASYRRQQVEDSRRAYKAAQSPTESEAVYKQAHDHGLTRRRPARLKVGADDPAPSEAGHTKRAHRSSVTKAGTRLRPIPSSSVQALGAMSSLAKLGLKAAFQNGERRTPWRKAQGAPAASAWQEREAAQAHARAQALFRWLFSSCMVYELFHWFLHSWVAALQLVLVGFTLLALLGLLPLLYFLGHWYLVQQSPLEAWESPRRSLSRRWSSLRRDSPTLAGFRTPDASGREKTAAMHGDDAPLEHATGQSGPAAAAENGLQEGADPQSEELQGLNAKEGRALTLEGSRGGVLGHCQELLRLSGKALKRAYLAVDSAGRRALHAHMNMLITVGLIVALVLGTAGVGAFVGVQIAQEGRTAVRAVSEALPAWSVQDPGSTALKQEDRAWQVRLREWQGLTISLARQQVPAVYSWLGNQVDTFVQKQNLTEVMRDLKTLAIAFQPPDSCTAAERDLLTVSSAKASLAWRAKQQHAQSAQKQKQKHAALRIVALMTLEERQATVAAASAALRPATHSNASMSGGQDGPTASAKAEAGLIEAQEALVAADERARDSSTAYQITAREEEAARRELESVERLLRSCLRPRGGPAAVRRSGAVQPLVDRLQGAYADIWQLKLLQGFDKLKAVVLDALKLAQEVFAGREQAGGELSALQRAAQLAAEPLIALGKSVAATAIGYLGSSTAVAIASGLGVLRLGLGVVQAGIQFILFAGLLYVLLSADSDPLLYAVGVLPLSRSSQKQAAAAFSNSMRGVFLCALKLALFHALFTWLTLRMFETHFVYASTLASAIFALLPFIPSWLVAFPAATQLFIQDRALAAVTLIAAHFGAWNFADDILLREIAGSHPYLTGLGIFGGMYTFDNPLQGAIVGPMLLSLLSVFFNLHGHFMGSVVLPHQFCGASSQRATMSRSASFDSTTLSRFHPL</sequence>
<feature type="region of interest" description="Disordered" evidence="6">
    <location>
        <begin position="137"/>
        <end position="200"/>
    </location>
</feature>
<dbReference type="PANTHER" id="PTHR21716:SF4">
    <property type="entry name" value="TRANSMEMBRANE PROTEIN 245"/>
    <property type="match status" value="1"/>
</dbReference>
<feature type="compositionally biased region" description="Basic and acidic residues" evidence="6">
    <location>
        <begin position="354"/>
        <end position="369"/>
    </location>
</feature>
<feature type="transmembrane region" description="Helical" evidence="7">
    <location>
        <begin position="829"/>
        <end position="854"/>
    </location>
</feature>
<evidence type="ECO:0000313" key="8">
    <source>
        <dbReference type="EMBL" id="CAK0784871.1"/>
    </source>
</evidence>
<protein>
    <recommendedName>
        <fullName evidence="10">Transmembrane protein 245</fullName>
    </recommendedName>
</protein>
<gene>
    <name evidence="8" type="ORF">CVIRNUC_008076</name>
</gene>
<feature type="transmembrane region" description="Helical" evidence="7">
    <location>
        <begin position="263"/>
        <end position="281"/>
    </location>
</feature>
<dbReference type="InterPro" id="IPR002549">
    <property type="entry name" value="AI-2E-like"/>
</dbReference>
<keyword evidence="4 7" id="KW-1133">Transmembrane helix</keyword>
<feature type="region of interest" description="Disordered" evidence="6">
    <location>
        <begin position="345"/>
        <end position="394"/>
    </location>
</feature>
<feature type="transmembrane region" description="Helical" evidence="7">
    <location>
        <begin position="985"/>
        <end position="1004"/>
    </location>
</feature>
<organism evidence="8 9">
    <name type="scientific">Coccomyxa viridis</name>
    <dbReference type="NCBI Taxonomy" id="1274662"/>
    <lineage>
        <taxon>Eukaryota</taxon>
        <taxon>Viridiplantae</taxon>
        <taxon>Chlorophyta</taxon>
        <taxon>core chlorophytes</taxon>
        <taxon>Trebouxiophyceae</taxon>
        <taxon>Trebouxiophyceae incertae sedis</taxon>
        <taxon>Coccomyxaceae</taxon>
        <taxon>Coccomyxa</taxon>
    </lineage>
</organism>
<comment type="similarity">
    <text evidence="2">Belongs to the autoinducer-2 exporter (AI-2E) (TC 2.A.86) family.</text>
</comment>
<evidence type="ECO:0000256" key="4">
    <source>
        <dbReference type="ARBA" id="ARBA00022989"/>
    </source>
</evidence>
<accession>A0AAV1IDK0</accession>
<dbReference type="Proteomes" id="UP001314263">
    <property type="component" value="Unassembled WGS sequence"/>
</dbReference>